<accession>A0A644ZNZ4</accession>
<evidence type="ECO:0000256" key="1">
    <source>
        <dbReference type="SAM" id="MobiDB-lite"/>
    </source>
</evidence>
<evidence type="ECO:0000313" key="2">
    <source>
        <dbReference type="EMBL" id="MPM42679.1"/>
    </source>
</evidence>
<proteinExistence type="predicted"/>
<comment type="caution">
    <text evidence="2">The sequence shown here is derived from an EMBL/GenBank/DDBJ whole genome shotgun (WGS) entry which is preliminary data.</text>
</comment>
<dbReference type="AlphaFoldDB" id="A0A644ZNZ4"/>
<gene>
    <name evidence="2" type="ORF">SDC9_89348</name>
</gene>
<feature type="region of interest" description="Disordered" evidence="1">
    <location>
        <begin position="1"/>
        <end position="25"/>
    </location>
</feature>
<organism evidence="2">
    <name type="scientific">bioreactor metagenome</name>
    <dbReference type="NCBI Taxonomy" id="1076179"/>
    <lineage>
        <taxon>unclassified sequences</taxon>
        <taxon>metagenomes</taxon>
        <taxon>ecological metagenomes</taxon>
    </lineage>
</organism>
<sequence>MRHTDKLLEKQKQNEREKKTEAENRWPDEVELLEERPALPSINTAGSVFDRRTAKRFGGINTAPSVFERGAVFHTRTGEE</sequence>
<protein>
    <submittedName>
        <fullName evidence="2">Uncharacterized protein</fullName>
    </submittedName>
</protein>
<reference evidence="2" key="1">
    <citation type="submission" date="2019-08" db="EMBL/GenBank/DDBJ databases">
        <authorList>
            <person name="Kucharzyk K."/>
            <person name="Murdoch R.W."/>
            <person name="Higgins S."/>
            <person name="Loffler F."/>
        </authorList>
    </citation>
    <scope>NUCLEOTIDE SEQUENCE</scope>
</reference>
<dbReference type="EMBL" id="VSSQ01009817">
    <property type="protein sequence ID" value="MPM42679.1"/>
    <property type="molecule type" value="Genomic_DNA"/>
</dbReference>
<name>A0A644ZNZ4_9ZZZZ</name>